<accession>A0A3P6R001</accession>
<dbReference type="EMBL" id="UYRU01011056">
    <property type="protein sequence ID" value="VDK46415.1"/>
    <property type="molecule type" value="Genomic_DNA"/>
</dbReference>
<sequence length="90" mass="9674">MSGEVDKTSPRSPENSNASGTKRQRRPTGEIDSGPLMSSDQLTDKLSPTSVAAAAIKSPEPKRKTSVAVSPHPFCLDEFLQHQFVSYEAG</sequence>
<feature type="compositionally biased region" description="Polar residues" evidence="1">
    <location>
        <begin position="36"/>
        <end position="50"/>
    </location>
</feature>
<dbReference type="Proteomes" id="UP000281553">
    <property type="component" value="Unassembled WGS sequence"/>
</dbReference>
<organism evidence="2 3">
    <name type="scientific">Dibothriocephalus latus</name>
    <name type="common">Fish tapeworm</name>
    <name type="synonym">Diphyllobothrium latum</name>
    <dbReference type="NCBI Taxonomy" id="60516"/>
    <lineage>
        <taxon>Eukaryota</taxon>
        <taxon>Metazoa</taxon>
        <taxon>Spiralia</taxon>
        <taxon>Lophotrochozoa</taxon>
        <taxon>Platyhelminthes</taxon>
        <taxon>Cestoda</taxon>
        <taxon>Eucestoda</taxon>
        <taxon>Diphyllobothriidea</taxon>
        <taxon>Diphyllobothriidae</taxon>
        <taxon>Dibothriocephalus</taxon>
    </lineage>
</organism>
<keyword evidence="3" id="KW-1185">Reference proteome</keyword>
<evidence type="ECO:0000313" key="2">
    <source>
        <dbReference type="EMBL" id="VDK46415.1"/>
    </source>
</evidence>
<evidence type="ECO:0000313" key="3">
    <source>
        <dbReference type="Proteomes" id="UP000281553"/>
    </source>
</evidence>
<protein>
    <submittedName>
        <fullName evidence="2">Uncharacterized protein</fullName>
    </submittedName>
</protein>
<proteinExistence type="predicted"/>
<name>A0A3P6R001_DIBLA</name>
<feature type="region of interest" description="Disordered" evidence="1">
    <location>
        <begin position="1"/>
        <end position="69"/>
    </location>
</feature>
<feature type="compositionally biased region" description="Polar residues" evidence="1">
    <location>
        <begin position="10"/>
        <end position="21"/>
    </location>
</feature>
<evidence type="ECO:0000256" key="1">
    <source>
        <dbReference type="SAM" id="MobiDB-lite"/>
    </source>
</evidence>
<dbReference type="AlphaFoldDB" id="A0A3P6R001"/>
<gene>
    <name evidence="2" type="ORF">DILT_LOCUS1553</name>
</gene>
<reference evidence="2 3" key="1">
    <citation type="submission" date="2018-11" db="EMBL/GenBank/DDBJ databases">
        <authorList>
            <consortium name="Pathogen Informatics"/>
        </authorList>
    </citation>
    <scope>NUCLEOTIDE SEQUENCE [LARGE SCALE GENOMIC DNA]</scope>
</reference>